<organism evidence="3 4">
    <name type="scientific">Cryptosporidium canis</name>
    <dbReference type="NCBI Taxonomy" id="195482"/>
    <lineage>
        <taxon>Eukaryota</taxon>
        <taxon>Sar</taxon>
        <taxon>Alveolata</taxon>
        <taxon>Apicomplexa</taxon>
        <taxon>Conoidasida</taxon>
        <taxon>Coccidia</taxon>
        <taxon>Eucoccidiorida</taxon>
        <taxon>Eimeriorina</taxon>
        <taxon>Cryptosporidiidae</taxon>
        <taxon>Cryptosporidium</taxon>
    </lineage>
</organism>
<dbReference type="PANTHER" id="PTHR24362">
    <property type="entry name" value="SERINE/THREONINE-PROTEIN KINASE NEK"/>
    <property type="match status" value="1"/>
</dbReference>
<dbReference type="PANTHER" id="PTHR24362:SF309">
    <property type="entry name" value="PROTEIN KINASE DOMAIN-CONTAINING PROTEIN"/>
    <property type="match status" value="1"/>
</dbReference>
<keyword evidence="4" id="KW-1185">Reference proteome</keyword>
<feature type="domain" description="Protein kinase" evidence="2">
    <location>
        <begin position="77"/>
        <end position="370"/>
    </location>
</feature>
<feature type="compositionally biased region" description="Basic residues" evidence="1">
    <location>
        <begin position="26"/>
        <end position="38"/>
    </location>
</feature>
<feature type="region of interest" description="Disordered" evidence="1">
    <location>
        <begin position="1244"/>
        <end position="1267"/>
    </location>
</feature>
<feature type="compositionally biased region" description="Basic and acidic residues" evidence="1">
    <location>
        <begin position="49"/>
        <end position="70"/>
    </location>
</feature>
<gene>
    <name evidence="3" type="ORF">OJ252_2521</name>
</gene>
<protein>
    <recommendedName>
        <fullName evidence="2">Protein kinase domain-containing protein</fullName>
    </recommendedName>
</protein>
<accession>A0ABQ8P522</accession>
<dbReference type="Gene3D" id="1.10.510.10">
    <property type="entry name" value="Transferase(Phosphotransferase) domain 1"/>
    <property type="match status" value="1"/>
</dbReference>
<evidence type="ECO:0000259" key="2">
    <source>
        <dbReference type="PROSITE" id="PS50011"/>
    </source>
</evidence>
<sequence>MQIQRDLELQNWIQKQWDDSRDRFFRSRGLKPPKRKKTISQAIGTPEGKASDESSKKKGSKSKKDEEGSDKPPQVANDDMRFVAKMIYGQVGVSETGKKFYATKALENARVLRDDATEAEKVMRGQWRYILLYCGGDFQESGLVPLIATTAAKYSHPKYKLRHALALISPYCEHGNGVSLVKNISGQRHLYFYTCDLLHYNLLLIIKALAFLESFEIFHGNIKLSNIYVSSTGFILLLGDFMLPLRLKSWFIEIMKKNANVPLNISPELRYALTKPNYKTYEDFEKEVDLYKNDVFCLAMVFLSLSLVYEPVEKDHSRIRRFVKESLMKLAADPAWSAEYIELLGKMLTIDPKKRPRFQDLLACQDYEVLLGKGFFDQLKQLFLVKPIDEAAEELLQPEDEILHFSKLSDGVVLRENKKNDSSTSAENCGVRKVNLRCTAGTRESTSTRSGVAGRVVSFYDDLNEYLDIEFLAEDVEEFVGSPEQEGELRRGKSHDVSLVSVLRENLRKESRPELLRSETYNIGSGAFGCECGGSSKEAQVRTLRSFLNPQTCIRIPEVRRRLSDGEVVGPGKVTLGGDELIETAMRYICDTEKNVALPLFPSSLYTSNITCNSWYSLTGFLENRISFEVPEGVEAISLMGYSFSVEDADVRRSSNLHSLSFLENLRLVLREKRTAEFTILKPQVWFKRTEESLIQLEENNLTKRSLSSSSRGVSDDQDRFYSQGVIYCSVLKGMVNIVESKQGLELWWSFEGSASDISNEAIKLPLVDSLDVGVSKLEDWLLNETVNNPESWIPFYVPQKKLGNSTSIWVHRLEKLLLNAQIFWRCQYLMKSLNTYNSCLLALAGTNSAEEDYKSGASTILSKFINGDHITIYTVCFSELISQFESWRINHRITNGYCTEMMSLMCVNCLVTSESLLETMLGLKETGFELEFAVSPREESLLADSRGPLETRFTSFLSKILVLRGLSLRSLLNYQTREFIIQHLRTKIQSLQICESERVNVRESFGRILSIFEQDQVFEKTTQTFITGLSLIAPLIPRRNDFLVVEETIMSAVLFFAEVDRNITLARMIGEKLLEGRLNALGGGVVEQVSWEDLSNVKCILSCGDVSGPAEVLSYRLEEDLPTFEAYSERMIRGNYFLLNQRLERVFESLQIRVHILRVRLSPAFINFLLPRAVDEVRDELYSLRRGAFRVAQDNKENSGGVIFENCCQSNGYTDSGNSNYMQEIDTFRHELDQDQRRILGKEQGPQKLSSLPQEGSPKPEPSRASLPSVIFSVARSLVTREKGVGFAGIQCCNTDRTDFRNLLDLADSNCGGGTYSAPTWSVSEGGGSASSDKSQSTVSQKKADRLEELIFDWIKLRCWNFTDSDLRWIDGCNYLGNGEFETAFMQISPEFNIESMAKRILQEVDHSEVRQSLRHITFEENSPLILVRGHILPYGELLLPSPHISQLISAVRSCNYR</sequence>
<evidence type="ECO:0000313" key="3">
    <source>
        <dbReference type="EMBL" id="KAJ1608515.1"/>
    </source>
</evidence>
<dbReference type="PROSITE" id="PS50011">
    <property type="entry name" value="PROTEIN_KINASE_DOM"/>
    <property type="match status" value="1"/>
</dbReference>
<dbReference type="Proteomes" id="UP001071777">
    <property type="component" value="Unassembled WGS sequence"/>
</dbReference>
<comment type="caution">
    <text evidence="3">The sequence shown here is derived from an EMBL/GenBank/DDBJ whole genome shotgun (WGS) entry which is preliminary data.</text>
</comment>
<dbReference type="SMART" id="SM00220">
    <property type="entry name" value="S_TKc"/>
    <property type="match status" value="1"/>
</dbReference>
<dbReference type="InterPro" id="IPR011009">
    <property type="entry name" value="Kinase-like_dom_sf"/>
</dbReference>
<feature type="region of interest" description="Disordered" evidence="1">
    <location>
        <begin position="23"/>
        <end position="76"/>
    </location>
</feature>
<proteinExistence type="predicted"/>
<reference evidence="3" key="1">
    <citation type="submission" date="2022-10" db="EMBL/GenBank/DDBJ databases">
        <title>Adaptive evolution leads to modifications in subtelomeric GC content in a zoonotic Cryptosporidium species.</title>
        <authorList>
            <person name="Li J."/>
            <person name="Feng Y."/>
            <person name="Xiao L."/>
        </authorList>
    </citation>
    <scope>NUCLEOTIDE SEQUENCE</scope>
    <source>
        <strain evidence="3">25894</strain>
    </source>
</reference>
<evidence type="ECO:0000256" key="1">
    <source>
        <dbReference type="SAM" id="MobiDB-lite"/>
    </source>
</evidence>
<dbReference type="InterPro" id="IPR000719">
    <property type="entry name" value="Prot_kinase_dom"/>
</dbReference>
<dbReference type="EMBL" id="JAPCXB010000095">
    <property type="protein sequence ID" value="KAJ1608515.1"/>
    <property type="molecule type" value="Genomic_DNA"/>
</dbReference>
<name>A0ABQ8P522_9CRYT</name>
<dbReference type="SUPFAM" id="SSF56112">
    <property type="entry name" value="Protein kinase-like (PK-like)"/>
    <property type="match status" value="1"/>
</dbReference>
<evidence type="ECO:0000313" key="4">
    <source>
        <dbReference type="Proteomes" id="UP001071777"/>
    </source>
</evidence>